<keyword evidence="2" id="KW-0812">Transmembrane</keyword>
<dbReference type="KEGG" id="slan:GV829_04115"/>
<reference evidence="3 4" key="1">
    <citation type="submission" date="2020-01" db="EMBL/GenBank/DDBJ databases">
        <title>Sphingomonas sp. strain CSW-10.</title>
        <authorList>
            <person name="Chen W.-M."/>
        </authorList>
    </citation>
    <scope>NUCLEOTIDE SEQUENCE [LARGE SCALE GENOMIC DNA]</scope>
    <source>
        <strain evidence="3 4">CSW-10</strain>
    </source>
</reference>
<accession>A0A6M4ARQ7</accession>
<dbReference type="RefSeq" id="WP_169944090.1">
    <property type="nucleotide sequence ID" value="NZ_CP053015.1"/>
</dbReference>
<name>A0A6M4ARQ7_9SPHN</name>
<evidence type="ECO:0000313" key="3">
    <source>
        <dbReference type="EMBL" id="QJQ31727.1"/>
    </source>
</evidence>
<protein>
    <submittedName>
        <fullName evidence="3">Uncharacterized protein</fullName>
    </submittedName>
</protein>
<dbReference type="Proteomes" id="UP000503018">
    <property type="component" value="Chromosome"/>
</dbReference>
<gene>
    <name evidence="3" type="ORF">GV829_04115</name>
</gene>
<evidence type="ECO:0000313" key="4">
    <source>
        <dbReference type="Proteomes" id="UP000503018"/>
    </source>
</evidence>
<feature type="compositionally biased region" description="Low complexity" evidence="1">
    <location>
        <begin position="154"/>
        <end position="170"/>
    </location>
</feature>
<feature type="region of interest" description="Disordered" evidence="1">
    <location>
        <begin position="143"/>
        <end position="170"/>
    </location>
</feature>
<evidence type="ECO:0000256" key="1">
    <source>
        <dbReference type="SAM" id="MobiDB-lite"/>
    </source>
</evidence>
<sequence length="170" mass="19027">MKFLPSMKMIDREEVTAGVNPFRDIWDYMRQDRPHRWPALGLAITIPLVILWFIADSFSSIDAPKRTIIYVESWSADRSPFDIRRDWLLRARSANEANQQRRNAAGALAEAIGQDFDQAKADREFAEAHAQIDKALADLDHAERNGLPLPPLPTAEQPAGPAAAAAPAKR</sequence>
<keyword evidence="2" id="KW-0472">Membrane</keyword>
<feature type="transmembrane region" description="Helical" evidence="2">
    <location>
        <begin position="37"/>
        <end position="55"/>
    </location>
</feature>
<organism evidence="3 4">
    <name type="scientific">Sphingomonas lacunae</name>
    <dbReference type="NCBI Taxonomy" id="2698828"/>
    <lineage>
        <taxon>Bacteria</taxon>
        <taxon>Pseudomonadati</taxon>
        <taxon>Pseudomonadota</taxon>
        <taxon>Alphaproteobacteria</taxon>
        <taxon>Sphingomonadales</taxon>
        <taxon>Sphingomonadaceae</taxon>
        <taxon>Sphingomonas</taxon>
    </lineage>
</organism>
<keyword evidence="4" id="KW-1185">Reference proteome</keyword>
<dbReference type="AlphaFoldDB" id="A0A6M4ARQ7"/>
<evidence type="ECO:0000256" key="2">
    <source>
        <dbReference type="SAM" id="Phobius"/>
    </source>
</evidence>
<proteinExistence type="predicted"/>
<dbReference type="EMBL" id="CP053015">
    <property type="protein sequence ID" value="QJQ31727.1"/>
    <property type="molecule type" value="Genomic_DNA"/>
</dbReference>
<keyword evidence="2" id="KW-1133">Transmembrane helix</keyword>